<reference evidence="1 2" key="1">
    <citation type="submission" date="2018-11" db="EMBL/GenBank/DDBJ databases">
        <authorList>
            <consortium name="Pathogen Informatics"/>
        </authorList>
    </citation>
    <scope>NUCLEOTIDE SEQUENCE [LARGE SCALE GENOMIC DNA]</scope>
</reference>
<dbReference type="EMBL" id="UYRT01000308">
    <property type="protein sequence ID" value="VDK27962.1"/>
    <property type="molecule type" value="Genomic_DNA"/>
</dbReference>
<accession>A0A3P6NU31</accession>
<gene>
    <name evidence="1" type="ORF">GPUH_LOCUS367</name>
</gene>
<evidence type="ECO:0000313" key="1">
    <source>
        <dbReference type="EMBL" id="VDK27962.1"/>
    </source>
</evidence>
<name>A0A3P6NU31_9BILA</name>
<dbReference type="Proteomes" id="UP000271098">
    <property type="component" value="Unassembled WGS sequence"/>
</dbReference>
<protein>
    <submittedName>
        <fullName evidence="1">Uncharacterized protein</fullName>
    </submittedName>
</protein>
<organism evidence="1 2">
    <name type="scientific">Gongylonema pulchrum</name>
    <dbReference type="NCBI Taxonomy" id="637853"/>
    <lineage>
        <taxon>Eukaryota</taxon>
        <taxon>Metazoa</taxon>
        <taxon>Ecdysozoa</taxon>
        <taxon>Nematoda</taxon>
        <taxon>Chromadorea</taxon>
        <taxon>Rhabditida</taxon>
        <taxon>Spirurina</taxon>
        <taxon>Spiruromorpha</taxon>
        <taxon>Spiruroidea</taxon>
        <taxon>Gongylonematidae</taxon>
        <taxon>Gongylonema</taxon>
    </lineage>
</organism>
<dbReference type="AlphaFoldDB" id="A0A3P6NU31"/>
<evidence type="ECO:0000313" key="2">
    <source>
        <dbReference type="Proteomes" id="UP000271098"/>
    </source>
</evidence>
<sequence length="102" mass="11386">MEADVWIVNKTALQLTNFRINNAKDGPGYSLYFSKLEEVTKAANVYKIISSSAAEFSKPIENIFGEGKLGDHIVVTVPDGYSNWKHFGVAAIKNWVTCLYKL</sequence>
<proteinExistence type="predicted"/>
<keyword evidence="2" id="KW-1185">Reference proteome</keyword>
<dbReference type="OrthoDB" id="10463754at2759"/>